<keyword evidence="1" id="KW-0012">Acyltransferase</keyword>
<dbReference type="RefSeq" id="WP_186940293.1">
    <property type="nucleotide sequence ID" value="NZ_JACOGA010000001.1"/>
</dbReference>
<dbReference type="Gene3D" id="2.160.10.10">
    <property type="entry name" value="Hexapeptide repeat proteins"/>
    <property type="match status" value="1"/>
</dbReference>
<comment type="caution">
    <text evidence="1">The sequence shown here is derived from an EMBL/GenBank/DDBJ whole genome shotgun (WGS) entry which is preliminary data.</text>
</comment>
<dbReference type="SUPFAM" id="SSF51161">
    <property type="entry name" value="Trimeric LpxA-like enzymes"/>
    <property type="match status" value="1"/>
</dbReference>
<dbReference type="Pfam" id="PF00132">
    <property type="entry name" value="Hexapep"/>
    <property type="match status" value="1"/>
</dbReference>
<dbReference type="EMBL" id="JACOGA010000001">
    <property type="protein sequence ID" value="MBC3872308.1"/>
    <property type="molecule type" value="Genomic_DNA"/>
</dbReference>
<dbReference type="PANTHER" id="PTHR23416">
    <property type="entry name" value="SIALIC ACID SYNTHASE-RELATED"/>
    <property type="match status" value="1"/>
</dbReference>
<dbReference type="Pfam" id="PF14602">
    <property type="entry name" value="Hexapep_2"/>
    <property type="match status" value="1"/>
</dbReference>
<dbReference type="CDD" id="cd04647">
    <property type="entry name" value="LbH_MAT_like"/>
    <property type="match status" value="1"/>
</dbReference>
<dbReference type="InterPro" id="IPR011004">
    <property type="entry name" value="Trimer_LpxA-like_sf"/>
</dbReference>
<dbReference type="GO" id="GO:0016746">
    <property type="term" value="F:acyltransferase activity"/>
    <property type="evidence" value="ECO:0007669"/>
    <property type="project" value="UniProtKB-KW"/>
</dbReference>
<sequence length="162" mass="17125">MIVIHPLAKVSKLADIEDSIRGTRIVIAAYASLDSFVKIKPAGGSGDLIIGERTVINSGCVLYTGNGIQIGNDVAIAANCTFAPVNHAYKDKSRRINQQGFLPSRGGIVIEDDVWIGANVVILDGAILRTGCVIGAGSLVRGEIPAYSIQAGNPLKRIGWRE</sequence>
<dbReference type="InterPro" id="IPR051159">
    <property type="entry name" value="Hexapeptide_acetyltransf"/>
</dbReference>
<organism evidence="1 2">
    <name type="scientific">Undibacterium flavidum</name>
    <dbReference type="NCBI Taxonomy" id="2762297"/>
    <lineage>
        <taxon>Bacteria</taxon>
        <taxon>Pseudomonadati</taxon>
        <taxon>Pseudomonadota</taxon>
        <taxon>Betaproteobacteria</taxon>
        <taxon>Burkholderiales</taxon>
        <taxon>Oxalobacteraceae</taxon>
        <taxon>Undibacterium</taxon>
    </lineage>
</organism>
<gene>
    <name evidence="1" type="ORF">H8K55_01805</name>
</gene>
<proteinExistence type="predicted"/>
<keyword evidence="2" id="KW-1185">Reference proteome</keyword>
<evidence type="ECO:0000313" key="2">
    <source>
        <dbReference type="Proteomes" id="UP000624279"/>
    </source>
</evidence>
<evidence type="ECO:0000313" key="1">
    <source>
        <dbReference type="EMBL" id="MBC3872308.1"/>
    </source>
</evidence>
<reference evidence="1 2" key="1">
    <citation type="submission" date="2020-08" db="EMBL/GenBank/DDBJ databases">
        <title>Novel species isolated from subtropical streams in China.</title>
        <authorList>
            <person name="Lu H."/>
        </authorList>
    </citation>
    <scope>NUCLEOTIDE SEQUENCE [LARGE SCALE GENOMIC DNA]</scope>
    <source>
        <strain evidence="1 2">LX15W</strain>
    </source>
</reference>
<dbReference type="Proteomes" id="UP000624279">
    <property type="component" value="Unassembled WGS sequence"/>
</dbReference>
<accession>A0ABR6Y6S0</accession>
<dbReference type="InterPro" id="IPR001451">
    <property type="entry name" value="Hexapep"/>
</dbReference>
<protein>
    <submittedName>
        <fullName evidence="1">Acyltransferase</fullName>
    </submittedName>
</protein>
<name>A0ABR6Y6S0_9BURK</name>
<keyword evidence="1" id="KW-0808">Transferase</keyword>